<dbReference type="EMBL" id="JBAFSM010000001">
    <property type="protein sequence ID" value="MEG3435636.1"/>
    <property type="molecule type" value="Genomic_DNA"/>
</dbReference>
<accession>A0AAW9QQS8</accession>
<protein>
    <submittedName>
        <fullName evidence="4">KH domain-containing protein</fullName>
    </submittedName>
</protein>
<dbReference type="PANTHER" id="PTHR34654:SF1">
    <property type="entry name" value="RNA-BINDING PROTEIN KHPA"/>
    <property type="match status" value="1"/>
</dbReference>
<reference evidence="4 5" key="1">
    <citation type="submission" date="2024-01" db="EMBL/GenBank/DDBJ databases">
        <title>Genomic insights into the taxonomy and metabolism of the cyanobacterium Pannus brasiliensis CCIBt3594.</title>
        <authorList>
            <person name="Machado M."/>
            <person name="Botero N.B."/>
            <person name="Andreote A.P.D."/>
            <person name="Feitosa A.M.T."/>
            <person name="Popin R."/>
            <person name="Sivonen K."/>
            <person name="Fiore M.F."/>
        </authorList>
    </citation>
    <scope>NUCLEOTIDE SEQUENCE [LARGE SCALE GENOMIC DNA]</scope>
    <source>
        <strain evidence="4 5">CCIBt3594</strain>
    </source>
</reference>
<dbReference type="InterPro" id="IPR020627">
    <property type="entry name" value="KhpA"/>
</dbReference>
<sequence>MPNLQSNSTGPDYIGLVKFLIEPFLEDPDALSIDLEYYRQKERVWIRLAFDETDKGKVFGRGGRNLQAIRSVLETTANGTGRSLYLEVYEGEQRRGGRRPGNYTNGFERRPNNRRPRSAPRRPIEHT</sequence>
<keyword evidence="5" id="KW-1185">Reference proteome</keyword>
<dbReference type="GO" id="GO:0003723">
    <property type="term" value="F:RNA binding"/>
    <property type="evidence" value="ECO:0007669"/>
    <property type="project" value="UniProtKB-KW"/>
</dbReference>
<name>A0AAW9QQS8_9CHRO</name>
<organism evidence="4 5">
    <name type="scientific">Pannus brasiliensis CCIBt3594</name>
    <dbReference type="NCBI Taxonomy" id="1427578"/>
    <lineage>
        <taxon>Bacteria</taxon>
        <taxon>Bacillati</taxon>
        <taxon>Cyanobacteriota</taxon>
        <taxon>Cyanophyceae</taxon>
        <taxon>Oscillatoriophycideae</taxon>
        <taxon>Chroococcales</taxon>
        <taxon>Microcystaceae</taxon>
        <taxon>Pannus</taxon>
    </lineage>
</organism>
<dbReference type="Proteomes" id="UP001328733">
    <property type="component" value="Unassembled WGS sequence"/>
</dbReference>
<evidence type="ECO:0000313" key="4">
    <source>
        <dbReference type="EMBL" id="MEG3435636.1"/>
    </source>
</evidence>
<evidence type="ECO:0000256" key="3">
    <source>
        <dbReference type="SAM" id="MobiDB-lite"/>
    </source>
</evidence>
<gene>
    <name evidence="4" type="ORF">V0288_00755</name>
</gene>
<proteinExistence type="predicted"/>
<keyword evidence="1" id="KW-0963">Cytoplasm</keyword>
<keyword evidence="2" id="KW-0694">RNA-binding</keyword>
<dbReference type="PANTHER" id="PTHR34654">
    <property type="entry name" value="UPF0109 PROTEIN SCO5592"/>
    <property type="match status" value="1"/>
</dbReference>
<comment type="caution">
    <text evidence="4">The sequence shown here is derived from an EMBL/GenBank/DDBJ whole genome shotgun (WGS) entry which is preliminary data.</text>
</comment>
<evidence type="ECO:0000256" key="1">
    <source>
        <dbReference type="ARBA" id="ARBA00022490"/>
    </source>
</evidence>
<dbReference type="Pfam" id="PF13083">
    <property type="entry name" value="KH_KhpA-B"/>
    <property type="match status" value="1"/>
</dbReference>
<evidence type="ECO:0000313" key="5">
    <source>
        <dbReference type="Proteomes" id="UP001328733"/>
    </source>
</evidence>
<dbReference type="AlphaFoldDB" id="A0AAW9QQS8"/>
<dbReference type="RefSeq" id="WP_332863084.1">
    <property type="nucleotide sequence ID" value="NZ_JBAFSM010000001.1"/>
</dbReference>
<evidence type="ECO:0000256" key="2">
    <source>
        <dbReference type="ARBA" id="ARBA00022884"/>
    </source>
</evidence>
<feature type="region of interest" description="Disordered" evidence="3">
    <location>
        <begin position="91"/>
        <end position="127"/>
    </location>
</feature>